<protein>
    <recommendedName>
        <fullName evidence="3">Helix-turn-helix type 11 domain-containing protein</fullName>
    </recommendedName>
</protein>
<sequence>MDNVKILCLVTPDIVSSVRRVASSFDNVVVHIKTYQDPGEVVDLVASGGFNVILFGGPLAYNIAKENIRRRWLNLEVPVLYIDYTEVSIYKALFDSIDLASIAKGLRFSIDHPAEADIKECLEELEIRSEQIFSWECTYTDKLDDIARFHYGLWKRGQVDFSMTSVYLIYEKLKGMGAPVVRIVPAKSSIRSGMQRAILMCQAKAASKEEMAVLKARMADFPSGEERETRNTIAQEDINQLIQDFSIKVKGEMRWEKNRSGVEIICRKQDVDKVTNVLDEFDVGYRIYNKCGVGSFWGVGYGSSVRQAARQADVALKASIRHGKYSCHIADTDGHLLGPVGQWEKAIFAYRTDNDYILELSRKTGLGVGSIHKIISLSSRGNELKVTANDVAKRFNISSRSARRIIASLEKAGYATVIGEEQLMGKGRPRRLYLLRM</sequence>
<evidence type="ECO:0000313" key="1">
    <source>
        <dbReference type="EMBL" id="MDI5933650.1"/>
    </source>
</evidence>
<keyword evidence="2" id="KW-1185">Reference proteome</keyword>
<evidence type="ECO:0000313" key="2">
    <source>
        <dbReference type="Proteomes" id="UP001244242"/>
    </source>
</evidence>
<proteinExistence type="predicted"/>
<dbReference type="InterPro" id="IPR036390">
    <property type="entry name" value="WH_DNA-bd_sf"/>
</dbReference>
<name>A0ABT6VI49_9GAMM</name>
<evidence type="ECO:0008006" key="3">
    <source>
        <dbReference type="Google" id="ProtNLM"/>
    </source>
</evidence>
<organism evidence="1 2">
    <name type="scientific">Halomonas kalidii</name>
    <dbReference type="NCBI Taxonomy" id="3043293"/>
    <lineage>
        <taxon>Bacteria</taxon>
        <taxon>Pseudomonadati</taxon>
        <taxon>Pseudomonadota</taxon>
        <taxon>Gammaproteobacteria</taxon>
        <taxon>Oceanospirillales</taxon>
        <taxon>Halomonadaceae</taxon>
        <taxon>Halomonas</taxon>
    </lineage>
</organism>
<comment type="caution">
    <text evidence="1">The sequence shown here is derived from an EMBL/GenBank/DDBJ whole genome shotgun (WGS) entry which is preliminary data.</text>
</comment>
<gene>
    <name evidence="1" type="ORF">QLQ84_07580</name>
</gene>
<reference evidence="1 2" key="1">
    <citation type="submission" date="2023-04" db="EMBL/GenBank/DDBJ databases">
        <title>Halomonas strains isolated from rhizosphere soil.</title>
        <authorList>
            <person name="Xu L."/>
            <person name="Sun J.-Q."/>
        </authorList>
    </citation>
    <scope>NUCLEOTIDE SEQUENCE [LARGE SCALE GENOMIC DNA]</scope>
    <source>
        <strain evidence="1 2">LN1S58</strain>
    </source>
</reference>
<accession>A0ABT6VI49</accession>
<dbReference type="RefSeq" id="WP_282721151.1">
    <property type="nucleotide sequence ID" value="NZ_JASCQO010000034.1"/>
</dbReference>
<dbReference type="EMBL" id="JASCQO010000034">
    <property type="protein sequence ID" value="MDI5933650.1"/>
    <property type="molecule type" value="Genomic_DNA"/>
</dbReference>
<dbReference type="SUPFAM" id="SSF46785">
    <property type="entry name" value="Winged helix' DNA-binding domain"/>
    <property type="match status" value="1"/>
</dbReference>
<dbReference type="Proteomes" id="UP001244242">
    <property type="component" value="Unassembled WGS sequence"/>
</dbReference>